<evidence type="ECO:0000313" key="4">
    <source>
        <dbReference type="Proteomes" id="UP000001880"/>
    </source>
</evidence>
<dbReference type="InterPro" id="IPR036866">
    <property type="entry name" value="RibonucZ/Hydroxyglut_hydro"/>
</dbReference>
<dbReference type="InterPro" id="IPR050855">
    <property type="entry name" value="NDM-1-like"/>
</dbReference>
<dbReference type="InterPro" id="IPR001279">
    <property type="entry name" value="Metallo-B-lactamas"/>
</dbReference>
<reference evidence="3 4" key="1">
    <citation type="journal article" date="2010" name="Stand. Genomic Sci.">
        <title>Complete genome sequence of Haliangium ochraceum type strain (SMP-2).</title>
        <authorList>
            <consortium name="US DOE Joint Genome Institute (JGI-PGF)"/>
            <person name="Ivanova N."/>
            <person name="Daum C."/>
            <person name="Lang E."/>
            <person name="Abt B."/>
            <person name="Kopitz M."/>
            <person name="Saunders E."/>
            <person name="Lapidus A."/>
            <person name="Lucas S."/>
            <person name="Glavina Del Rio T."/>
            <person name="Nolan M."/>
            <person name="Tice H."/>
            <person name="Copeland A."/>
            <person name="Cheng J.F."/>
            <person name="Chen F."/>
            <person name="Bruce D."/>
            <person name="Goodwin L."/>
            <person name="Pitluck S."/>
            <person name="Mavromatis K."/>
            <person name="Pati A."/>
            <person name="Mikhailova N."/>
            <person name="Chen A."/>
            <person name="Palaniappan K."/>
            <person name="Land M."/>
            <person name="Hauser L."/>
            <person name="Chang Y.J."/>
            <person name="Jeffries C.D."/>
            <person name="Detter J.C."/>
            <person name="Brettin T."/>
            <person name="Rohde M."/>
            <person name="Goker M."/>
            <person name="Bristow J."/>
            <person name="Markowitz V."/>
            <person name="Eisen J.A."/>
            <person name="Hugenholtz P."/>
            <person name="Kyrpides N.C."/>
            <person name="Klenk H.P."/>
        </authorList>
    </citation>
    <scope>NUCLEOTIDE SEQUENCE [LARGE SCALE GENOMIC DNA]</scope>
    <source>
        <strain evidence="4">DSM 14365 / CIP 107738 / JCM 11303 / AJ 13395 / SMP-2</strain>
    </source>
</reference>
<dbReference type="Pfam" id="PF00753">
    <property type="entry name" value="Lactamase_B"/>
    <property type="match status" value="1"/>
</dbReference>
<evidence type="ECO:0000256" key="1">
    <source>
        <dbReference type="ARBA" id="ARBA00005250"/>
    </source>
</evidence>
<dbReference type="Proteomes" id="UP000001880">
    <property type="component" value="Chromosome"/>
</dbReference>
<evidence type="ECO:0000259" key="2">
    <source>
        <dbReference type="SMART" id="SM00849"/>
    </source>
</evidence>
<dbReference type="EMBL" id="CP001804">
    <property type="protein sequence ID" value="ACY19242.1"/>
    <property type="molecule type" value="Genomic_DNA"/>
</dbReference>
<dbReference type="SUPFAM" id="SSF56281">
    <property type="entry name" value="Metallo-hydrolase/oxidoreductase"/>
    <property type="match status" value="1"/>
</dbReference>
<dbReference type="RefSeq" id="WP_012831834.1">
    <property type="nucleotide sequence ID" value="NC_013440.1"/>
</dbReference>
<dbReference type="STRING" id="502025.Hoch_6778"/>
<dbReference type="HOGENOM" id="CLU_056342_3_0_7"/>
<dbReference type="PANTHER" id="PTHR42951:SF4">
    <property type="entry name" value="ACYL-COENZYME A THIOESTERASE MBLAC2"/>
    <property type="match status" value="1"/>
</dbReference>
<dbReference type="GO" id="GO:0017001">
    <property type="term" value="P:antibiotic catabolic process"/>
    <property type="evidence" value="ECO:0007669"/>
    <property type="project" value="UniProtKB-ARBA"/>
</dbReference>
<accession>D0LUB9</accession>
<gene>
    <name evidence="3" type="ordered locus">Hoch_6778</name>
</gene>
<dbReference type="KEGG" id="hoh:Hoch_6778"/>
<dbReference type="CDD" id="cd16282">
    <property type="entry name" value="metallo-hydrolase-like_MBL-fold"/>
    <property type="match status" value="1"/>
</dbReference>
<dbReference type="SMART" id="SM00849">
    <property type="entry name" value="Lactamase_B"/>
    <property type="match status" value="1"/>
</dbReference>
<evidence type="ECO:0000313" key="3">
    <source>
        <dbReference type="EMBL" id="ACY19242.1"/>
    </source>
</evidence>
<comment type="similarity">
    <text evidence="1">Belongs to the metallo-beta-lactamase superfamily. Class-B beta-lactamase family.</text>
</comment>
<feature type="domain" description="Metallo-beta-lactamase" evidence="2">
    <location>
        <begin position="59"/>
        <end position="241"/>
    </location>
</feature>
<dbReference type="eggNOG" id="COG0491">
    <property type="taxonomic scope" value="Bacteria"/>
</dbReference>
<dbReference type="OrthoDB" id="5290005at2"/>
<dbReference type="Gene3D" id="3.60.15.10">
    <property type="entry name" value="Ribonuclease Z/Hydroxyacylglutathione hydrolase-like"/>
    <property type="match status" value="1"/>
</dbReference>
<dbReference type="PANTHER" id="PTHR42951">
    <property type="entry name" value="METALLO-BETA-LACTAMASE DOMAIN-CONTAINING"/>
    <property type="match status" value="1"/>
</dbReference>
<proteinExistence type="inferred from homology"/>
<dbReference type="PROSITE" id="PS51257">
    <property type="entry name" value="PROKAR_LIPOPROTEIN"/>
    <property type="match status" value="1"/>
</dbReference>
<dbReference type="AlphaFoldDB" id="D0LUB9"/>
<keyword evidence="4" id="KW-1185">Reference proteome</keyword>
<name>D0LUB9_HALO1</name>
<protein>
    <submittedName>
        <fullName evidence="3">Beta-lactamase domain protein</fullName>
    </submittedName>
</protein>
<sequence>MSRIALLSLACLAALGCQKQNGGTEPAHNERPGPAVEPDDVQIEVVPVAGKVSVLFGRGGNIGVSVGDDGVLMIDDQFAPLAPKIRAAIAGIAGEDADIAFLFNTHHHGDHAGGNPEFGAEARIIAHDNVRKRVSTQQNARGRTTEPMPEVGWPIITYGERISVHFNGEEIRAMHVPNGHTDGDSVIHFVGSNVVHMGDQFFNGRFPFVDLESGGSVAGYIANVAKVLEMIPADAKIIPGHGPLASVEDLRGFHAMLTETVGVVRGHMKTGKSLEAIQKAGLPEKYASFGEGFIDAPTWIATIHASYSGT</sequence>
<organism evidence="3 4">
    <name type="scientific">Haliangium ochraceum (strain DSM 14365 / JCM 11303 / SMP-2)</name>
    <dbReference type="NCBI Taxonomy" id="502025"/>
    <lineage>
        <taxon>Bacteria</taxon>
        <taxon>Pseudomonadati</taxon>
        <taxon>Myxococcota</taxon>
        <taxon>Polyangia</taxon>
        <taxon>Haliangiales</taxon>
        <taxon>Kofleriaceae</taxon>
        <taxon>Haliangium</taxon>
    </lineage>
</organism>